<dbReference type="EMBL" id="AQGQ01000138">
    <property type="protein sequence ID" value="EOD54065.1"/>
    <property type="molecule type" value="Genomic_DNA"/>
</dbReference>
<feature type="non-terminal residue" evidence="1">
    <location>
        <position position="1"/>
    </location>
</feature>
<dbReference type="Proteomes" id="UP000013526">
    <property type="component" value="Unassembled WGS sequence"/>
</dbReference>
<dbReference type="AlphaFoldDB" id="R1GQU5"/>
<evidence type="ECO:0000313" key="2">
    <source>
        <dbReference type="Proteomes" id="UP000013526"/>
    </source>
</evidence>
<name>R1GQU5_9GAMM</name>
<protein>
    <submittedName>
        <fullName evidence="1">Uncharacterized protein</fullName>
    </submittedName>
</protein>
<dbReference type="RefSeq" id="WP_005906662.1">
    <property type="nucleotide sequence ID" value="NZ_AQGQ01000138.1"/>
</dbReference>
<proteinExistence type="predicted"/>
<accession>R1GQU5</accession>
<sequence>SHIRDLFAPSLVCLDNKQEYLEYYIVPAKLFHEQAVLDELIERLNSNEIKMSIETTVEQCAKEATMKKLMDADYQNYITETCQPRANSQITAPLEKDIAAKKAIISELEMKISKSI</sequence>
<comment type="caution">
    <text evidence="1">The sequence shown here is derived from an EMBL/GenBank/DDBJ whole genome shotgun (WGS) entry which is preliminary data.</text>
</comment>
<evidence type="ECO:0000313" key="1">
    <source>
        <dbReference type="EMBL" id="EOD54065.1"/>
    </source>
</evidence>
<organism evidence="1 2">
    <name type="scientific">Aeromonas molluscorum 848</name>
    <dbReference type="NCBI Taxonomy" id="1268236"/>
    <lineage>
        <taxon>Bacteria</taxon>
        <taxon>Pseudomonadati</taxon>
        <taxon>Pseudomonadota</taxon>
        <taxon>Gammaproteobacteria</taxon>
        <taxon>Aeromonadales</taxon>
        <taxon>Aeromonadaceae</taxon>
        <taxon>Aeromonas</taxon>
    </lineage>
</organism>
<reference evidence="1 2" key="1">
    <citation type="journal article" date="2013" name="Genome Announc.">
        <title>Draft Genome Sequence of Aeromonas molluscorum Strain 848TT, Isolated from Bivalve Molluscs.</title>
        <authorList>
            <person name="Spataro N."/>
            <person name="Farfan M."/>
            <person name="Albarral V."/>
            <person name="Sanglas A."/>
            <person name="Loren J.G."/>
            <person name="Fuste M.C."/>
            <person name="Bosch E."/>
        </authorList>
    </citation>
    <scope>NUCLEOTIDE SEQUENCE [LARGE SCALE GENOMIC DNA]</scope>
    <source>
        <strain evidence="1 2">848</strain>
    </source>
</reference>
<keyword evidence="2" id="KW-1185">Reference proteome</keyword>
<gene>
    <name evidence="1" type="ORF">G113_16340</name>
</gene>